<keyword evidence="1" id="KW-1185">Reference proteome</keyword>
<dbReference type="WBParaSite" id="SPAL_0001321500.1">
    <property type="protein sequence ID" value="SPAL_0001321500.1"/>
    <property type="gene ID" value="SPAL_0001321500"/>
</dbReference>
<evidence type="ECO:0000313" key="1">
    <source>
        <dbReference type="Proteomes" id="UP000046392"/>
    </source>
</evidence>
<sequence>MTSENRFDSESAKLIIESKIPDDALIELIKNKEIFSYIINLHNLSVSGFFRLHKVSSKNMTSENRFDSESANLIIEFKIPDNASIEFITLKRKLGEKTFACPWIRKMTFLKKKYG</sequence>
<name>A0A0N5C5I6_STREA</name>
<dbReference type="AlphaFoldDB" id="A0A0N5C5I6"/>
<proteinExistence type="predicted"/>
<accession>A0A0N5C5I6</accession>
<organism evidence="1 2">
    <name type="scientific">Strongyloides papillosus</name>
    <name type="common">Intestinal threadworm</name>
    <dbReference type="NCBI Taxonomy" id="174720"/>
    <lineage>
        <taxon>Eukaryota</taxon>
        <taxon>Metazoa</taxon>
        <taxon>Ecdysozoa</taxon>
        <taxon>Nematoda</taxon>
        <taxon>Chromadorea</taxon>
        <taxon>Rhabditida</taxon>
        <taxon>Tylenchina</taxon>
        <taxon>Panagrolaimomorpha</taxon>
        <taxon>Strongyloidoidea</taxon>
        <taxon>Strongyloididae</taxon>
        <taxon>Strongyloides</taxon>
    </lineage>
</organism>
<reference evidence="2" key="1">
    <citation type="submission" date="2017-02" db="UniProtKB">
        <authorList>
            <consortium name="WormBaseParasite"/>
        </authorList>
    </citation>
    <scope>IDENTIFICATION</scope>
</reference>
<evidence type="ECO:0000313" key="2">
    <source>
        <dbReference type="WBParaSite" id="SPAL_0001321500.1"/>
    </source>
</evidence>
<protein>
    <submittedName>
        <fullName evidence="2">Major sperm protein</fullName>
    </submittedName>
</protein>
<dbReference type="Proteomes" id="UP000046392">
    <property type="component" value="Unplaced"/>
</dbReference>